<evidence type="ECO:0000313" key="1">
    <source>
        <dbReference type="EMBL" id="ALN55556.1"/>
    </source>
</evidence>
<protein>
    <submittedName>
        <fullName evidence="1">Uncharacterized protein</fullName>
    </submittedName>
</protein>
<dbReference type="PATRIC" id="fig|69.6.peg.199"/>
<name>A0A0S2DAP2_LYSEN</name>
<gene>
    <name evidence="1" type="ORF">GLE_0197</name>
</gene>
<proteinExistence type="predicted"/>
<dbReference type="AlphaFoldDB" id="A0A0S2DAP2"/>
<dbReference type="OrthoDB" id="6027791at2"/>
<accession>A0A0S2DAP2</accession>
<dbReference type="Proteomes" id="UP000061569">
    <property type="component" value="Chromosome"/>
</dbReference>
<reference evidence="1 2" key="1">
    <citation type="submission" date="2015-11" db="EMBL/GenBank/DDBJ databases">
        <title>Genome sequences of Lysobacter enzymogenes strain C3 and Lysobacter antibioticus ATCC 29479.</title>
        <authorList>
            <person name="Kobayashi D.Y."/>
        </authorList>
    </citation>
    <scope>NUCLEOTIDE SEQUENCE [LARGE SCALE GENOMIC DNA]</scope>
    <source>
        <strain evidence="1 2">C3</strain>
    </source>
</reference>
<evidence type="ECO:0000313" key="2">
    <source>
        <dbReference type="Proteomes" id="UP000061569"/>
    </source>
</evidence>
<dbReference type="KEGG" id="lez:GLE_0197"/>
<sequence>MTISLELLAKINALEDEKLKARVIGVLTGPGKRIASDEAIYESIVSDYMAAREHWDRRRVWKAEDAAAFAQYFQKESPEEYADFLWQEKGFNQIEARLAWSVRRLILKWMPGLDESDITGLFGKFRDHAKSDST</sequence>
<organism evidence="1 2">
    <name type="scientific">Lysobacter enzymogenes</name>
    <dbReference type="NCBI Taxonomy" id="69"/>
    <lineage>
        <taxon>Bacteria</taxon>
        <taxon>Pseudomonadati</taxon>
        <taxon>Pseudomonadota</taxon>
        <taxon>Gammaproteobacteria</taxon>
        <taxon>Lysobacterales</taxon>
        <taxon>Lysobacteraceae</taxon>
        <taxon>Lysobacter</taxon>
    </lineage>
</organism>
<dbReference type="EMBL" id="CP013140">
    <property type="protein sequence ID" value="ALN55556.1"/>
    <property type="molecule type" value="Genomic_DNA"/>
</dbReference>